<feature type="domain" description="AMP-dependent synthetase/ligase" evidence="1">
    <location>
        <begin position="37"/>
        <end position="110"/>
    </location>
</feature>
<dbReference type="EMBL" id="BMSL01000003">
    <property type="protein sequence ID" value="GGS30807.1"/>
    <property type="molecule type" value="Genomic_DNA"/>
</dbReference>
<comment type="caution">
    <text evidence="2">The sequence shown here is derived from an EMBL/GenBank/DDBJ whole genome shotgun (WGS) entry which is preliminary data.</text>
</comment>
<keyword evidence="3" id="KW-1185">Reference proteome</keyword>
<evidence type="ECO:0000313" key="2">
    <source>
        <dbReference type="EMBL" id="GGS30807.1"/>
    </source>
</evidence>
<proteinExistence type="predicted"/>
<dbReference type="SUPFAM" id="SSF56801">
    <property type="entry name" value="Acetyl-CoA synthetase-like"/>
    <property type="match status" value="1"/>
</dbReference>
<dbReference type="Gene3D" id="3.40.50.12780">
    <property type="entry name" value="N-terminal domain of ligase-like"/>
    <property type="match status" value="1"/>
</dbReference>
<gene>
    <name evidence="2" type="ORF">GCM10010238_20050</name>
</gene>
<reference evidence="2" key="1">
    <citation type="journal article" date="2014" name="Int. J. Syst. Evol. Microbiol.">
        <title>Complete genome sequence of Corynebacterium casei LMG S-19264T (=DSM 44701T), isolated from a smear-ripened cheese.</title>
        <authorList>
            <consortium name="US DOE Joint Genome Institute (JGI-PGF)"/>
            <person name="Walter F."/>
            <person name="Albersmeier A."/>
            <person name="Kalinowski J."/>
            <person name="Ruckert C."/>
        </authorList>
    </citation>
    <scope>NUCLEOTIDE SEQUENCE</scope>
    <source>
        <strain evidence="2">JCM 4234</strain>
    </source>
</reference>
<dbReference type="InterPro" id="IPR000873">
    <property type="entry name" value="AMP-dep_synth/lig_dom"/>
</dbReference>
<dbReference type="AlphaFoldDB" id="A0A918LCH5"/>
<evidence type="ECO:0000259" key="1">
    <source>
        <dbReference type="Pfam" id="PF00501"/>
    </source>
</evidence>
<sequence>MVPGTRAPPRPPRVPRTLARVNATDRTPADLLSSALAADPGRPLVTFYDDATGERVELSVATFANWVAKTANLLQDELSAEPGDRVALLLPAHWQTAVWLLACASVGAVADVAGDPAAADVVVSGPDSLEAARACSGARIALALRPLGGRFPRPPEGFADYAVEVPGQGDRFVPYAPVDPEEPALIVAGREFSGAEVVERARAEAAALGLTGPGARLLSGLPYDTWEGLNAGLYGPLATGGSVVLCRNLDRLAADALDRRIESERVTATAR</sequence>
<dbReference type="InterPro" id="IPR017523">
    <property type="entry name" value="Rv3268"/>
</dbReference>
<dbReference type="Pfam" id="PF00501">
    <property type="entry name" value="AMP-binding"/>
    <property type="match status" value="1"/>
</dbReference>
<dbReference type="InterPro" id="IPR042099">
    <property type="entry name" value="ANL_N_sf"/>
</dbReference>
<dbReference type="NCBIfam" id="TIGR03089">
    <property type="entry name" value="TIGR03089 family protein"/>
    <property type="match status" value="1"/>
</dbReference>
<reference evidence="2" key="2">
    <citation type="submission" date="2020-09" db="EMBL/GenBank/DDBJ databases">
        <authorList>
            <person name="Sun Q."/>
            <person name="Ohkuma M."/>
        </authorList>
    </citation>
    <scope>NUCLEOTIDE SEQUENCE</scope>
    <source>
        <strain evidence="2">JCM 4234</strain>
    </source>
</reference>
<evidence type="ECO:0000313" key="3">
    <source>
        <dbReference type="Proteomes" id="UP000653493"/>
    </source>
</evidence>
<dbReference type="Proteomes" id="UP000653493">
    <property type="component" value="Unassembled WGS sequence"/>
</dbReference>
<protein>
    <submittedName>
        <fullName evidence="2">Acyl-CoA synthetase</fullName>
    </submittedName>
</protein>
<accession>A0A918LCH5</accession>
<name>A0A918LCH5_STRGD</name>
<organism evidence="2 3">
    <name type="scientific">Streptomyces griseoviridis</name>
    <dbReference type="NCBI Taxonomy" id="45398"/>
    <lineage>
        <taxon>Bacteria</taxon>
        <taxon>Bacillati</taxon>
        <taxon>Actinomycetota</taxon>
        <taxon>Actinomycetes</taxon>
        <taxon>Kitasatosporales</taxon>
        <taxon>Streptomycetaceae</taxon>
        <taxon>Streptomyces</taxon>
    </lineage>
</organism>